<reference evidence="1 2" key="1">
    <citation type="submission" date="2018-12" db="EMBL/GenBank/DDBJ databases">
        <title>Hymenobacter gummosus sp. nov., isolated from a spring.</title>
        <authorList>
            <person name="Nie L."/>
        </authorList>
    </citation>
    <scope>NUCLEOTIDE SEQUENCE [LARGE SCALE GENOMIC DNA]</scope>
    <source>
        <strain evidence="1 2">KCTC 52166</strain>
    </source>
</reference>
<proteinExistence type="predicted"/>
<dbReference type="AlphaFoldDB" id="A0A3S0H0I1"/>
<dbReference type="Proteomes" id="UP000282184">
    <property type="component" value="Unassembled WGS sequence"/>
</dbReference>
<name>A0A3S0H0I1_9BACT</name>
<dbReference type="OrthoDB" id="9837724at2"/>
<organism evidence="1 2">
    <name type="scientific">Hymenobacter gummosus</name>
    <dbReference type="NCBI Taxonomy" id="1776032"/>
    <lineage>
        <taxon>Bacteria</taxon>
        <taxon>Pseudomonadati</taxon>
        <taxon>Bacteroidota</taxon>
        <taxon>Cytophagia</taxon>
        <taxon>Cytophagales</taxon>
        <taxon>Hymenobacteraceae</taxon>
        <taxon>Hymenobacter</taxon>
    </lineage>
</organism>
<gene>
    <name evidence="1" type="ORF">EJV47_27600</name>
</gene>
<keyword evidence="2" id="KW-1185">Reference proteome</keyword>
<protein>
    <submittedName>
        <fullName evidence="1">Uncharacterized protein</fullName>
    </submittedName>
</protein>
<dbReference type="EMBL" id="RXOF01000025">
    <property type="protein sequence ID" value="RTQ44758.1"/>
    <property type="molecule type" value="Genomic_DNA"/>
</dbReference>
<evidence type="ECO:0000313" key="2">
    <source>
        <dbReference type="Proteomes" id="UP000282184"/>
    </source>
</evidence>
<evidence type="ECO:0000313" key="1">
    <source>
        <dbReference type="EMBL" id="RTQ44758.1"/>
    </source>
</evidence>
<sequence>MEQQAELMLLTELFSAQQRKTGRSFDQADTLHILLEAPSNSGERYLPYAGMLWNSSDTVAFALTYDLASHPVRHAVQYRPFMTSCRVPGGDCSRQALVRLVAGQHFDAAKQLAQANRELGGRYTQVVSATKTPRGYRIVSFILSAFMLPFTDALPFR</sequence>
<accession>A0A3S0H0I1</accession>
<comment type="caution">
    <text evidence="1">The sequence shown here is derived from an EMBL/GenBank/DDBJ whole genome shotgun (WGS) entry which is preliminary data.</text>
</comment>
<dbReference type="RefSeq" id="WP_126696450.1">
    <property type="nucleotide sequence ID" value="NZ_RXOF01000025.1"/>
</dbReference>